<protein>
    <submittedName>
        <fullName evidence="1">Uncharacterized protein</fullName>
    </submittedName>
</protein>
<comment type="caution">
    <text evidence="1">The sequence shown here is derived from an EMBL/GenBank/DDBJ whole genome shotgun (WGS) entry which is preliminary data.</text>
</comment>
<gene>
    <name evidence="1" type="ORF">Rcae01_05692</name>
</gene>
<accession>A0ABP9VZQ1</accession>
<proteinExistence type="predicted"/>
<sequence length="259" mass="28692">MNAKLSRWRYALAIFAISGVALSAAIYPRLARYRSYNKIVSRTDADLNLTPQPMDFVVGHSDDVMHLAIGYADIGLPRNWAMAITTHGPEQNAIQIGGDAGENIVFMPPFFDAQLSADGNYSWTCSELNSHRVSLAKIFMMSKSEFTELMGYTVSKSLNRYNQNGIGCFATEHVRGFIHFGPQAEPGNVHIKAWSNRGKLSQGILISSRNAETASKITQCVVANLKYSIDDVPTGDVLQTLIRSKLGKHDLFRETTDEQ</sequence>
<name>A0ABP9VZQ1_9BACT</name>
<dbReference type="Proteomes" id="UP001416858">
    <property type="component" value="Unassembled WGS sequence"/>
</dbReference>
<evidence type="ECO:0000313" key="1">
    <source>
        <dbReference type="EMBL" id="GAA5510186.1"/>
    </source>
</evidence>
<dbReference type="RefSeq" id="WP_345687881.1">
    <property type="nucleotide sequence ID" value="NZ_BAABRO010000019.1"/>
</dbReference>
<organism evidence="1 2">
    <name type="scientific">Novipirellula caenicola</name>
    <dbReference type="NCBI Taxonomy" id="1536901"/>
    <lineage>
        <taxon>Bacteria</taxon>
        <taxon>Pseudomonadati</taxon>
        <taxon>Planctomycetota</taxon>
        <taxon>Planctomycetia</taxon>
        <taxon>Pirellulales</taxon>
        <taxon>Pirellulaceae</taxon>
        <taxon>Novipirellula</taxon>
    </lineage>
</organism>
<dbReference type="EMBL" id="BAABRO010000019">
    <property type="protein sequence ID" value="GAA5510186.1"/>
    <property type="molecule type" value="Genomic_DNA"/>
</dbReference>
<reference evidence="1 2" key="1">
    <citation type="submission" date="2024-02" db="EMBL/GenBank/DDBJ databases">
        <title>Rhodopirellula caenicola NBRC 110016.</title>
        <authorList>
            <person name="Ichikawa N."/>
            <person name="Katano-Makiyama Y."/>
            <person name="Hidaka K."/>
        </authorList>
    </citation>
    <scope>NUCLEOTIDE SEQUENCE [LARGE SCALE GENOMIC DNA]</scope>
    <source>
        <strain evidence="1 2">NBRC 110016</strain>
    </source>
</reference>
<keyword evidence="2" id="KW-1185">Reference proteome</keyword>
<evidence type="ECO:0000313" key="2">
    <source>
        <dbReference type="Proteomes" id="UP001416858"/>
    </source>
</evidence>